<dbReference type="GeneTree" id="ENSGT00390000017030"/>
<keyword evidence="3" id="KW-0812">Transmembrane</keyword>
<reference evidence="4" key="2">
    <citation type="submission" date="2020-02" db="EMBL/GenBank/DDBJ databases">
        <title>Esox lucius (northern pike) genome, fEsoLuc1, primary haplotype.</title>
        <authorList>
            <person name="Myers G."/>
            <person name="Karagic N."/>
            <person name="Meyer A."/>
            <person name="Pippel M."/>
            <person name="Reichard M."/>
            <person name="Winkler S."/>
            <person name="Tracey A."/>
            <person name="Sims Y."/>
            <person name="Howe K."/>
            <person name="Rhie A."/>
            <person name="Formenti G."/>
            <person name="Durbin R."/>
            <person name="Fedrigo O."/>
            <person name="Jarvis E.D."/>
        </authorList>
    </citation>
    <scope>NUCLEOTIDE SEQUENCE [LARGE SCALE GENOMIC DNA]</scope>
</reference>
<reference evidence="4" key="3">
    <citation type="submission" date="2025-08" db="UniProtKB">
        <authorList>
            <consortium name="Ensembl"/>
        </authorList>
    </citation>
    <scope>IDENTIFICATION</scope>
</reference>
<dbReference type="Bgee" id="ENSELUG00000033891">
    <property type="expression patterns" value="Expressed in camera-type eye and 12 other cell types or tissues"/>
</dbReference>
<name>A0A6Q2X615_ESOLU</name>
<dbReference type="FunFam" id="3.30.70.120:FF:000011">
    <property type="entry name" value="CutA divalent cation tolerance homolog-like"/>
    <property type="match status" value="1"/>
</dbReference>
<dbReference type="OrthoDB" id="2017693at2759"/>
<reference evidence="5" key="1">
    <citation type="journal article" date="2014" name="PLoS ONE">
        <title>The genome and linkage map of the northern pike (Esox lucius): conserved synteny revealed between the salmonid sister group and the Neoteleostei.</title>
        <authorList>
            <person name="Rondeau E.B."/>
            <person name="Minkley D.R."/>
            <person name="Leong J.S."/>
            <person name="Messmer A.M."/>
            <person name="Jantzen J.R."/>
            <person name="von Schalburg K.R."/>
            <person name="Lemon C."/>
            <person name="Bird N.H."/>
            <person name="Koop B.F."/>
        </authorList>
    </citation>
    <scope>NUCLEOTIDE SEQUENCE</scope>
</reference>
<evidence type="ECO:0000256" key="2">
    <source>
        <dbReference type="ARBA" id="ARBA00011233"/>
    </source>
</evidence>
<dbReference type="Ensembl" id="ENSELUT00000048035.2">
    <property type="protein sequence ID" value="ENSELUP00000048720.1"/>
    <property type="gene ID" value="ENSELUG00000033891.2"/>
</dbReference>
<dbReference type="Gene3D" id="3.30.70.120">
    <property type="match status" value="1"/>
</dbReference>
<dbReference type="AlphaFoldDB" id="A0A6Q2X615"/>
<dbReference type="Pfam" id="PF03091">
    <property type="entry name" value="CutA1"/>
    <property type="match status" value="1"/>
</dbReference>
<dbReference type="PANTHER" id="PTHR23419:SF2">
    <property type="entry name" value="CUTA DIVALENT CATION TOLERANCE HOMOLOG-LIKE"/>
    <property type="match status" value="1"/>
</dbReference>
<dbReference type="FunCoup" id="A0A6Q2X615">
    <property type="interactions" value="439"/>
</dbReference>
<keyword evidence="3" id="KW-1133">Transmembrane helix</keyword>
<dbReference type="Proteomes" id="UP000265140">
    <property type="component" value="Chromosome 14"/>
</dbReference>
<evidence type="ECO:0000313" key="4">
    <source>
        <dbReference type="Ensembl" id="ENSELUP00000048720.1"/>
    </source>
</evidence>
<reference evidence="4" key="4">
    <citation type="submission" date="2025-09" db="UniProtKB">
        <authorList>
            <consortium name="Ensembl"/>
        </authorList>
    </citation>
    <scope>IDENTIFICATION</scope>
</reference>
<comment type="subunit">
    <text evidence="2">Homotrimer.</text>
</comment>
<protein>
    <recommendedName>
        <fullName evidence="6">Protein CutA homolog</fullName>
    </recommendedName>
</protein>
<dbReference type="InParanoid" id="A0A6Q2X615"/>
<dbReference type="PANTHER" id="PTHR23419">
    <property type="entry name" value="DIVALENT CATION TOLERANCE CUTA-RELATED"/>
    <property type="match status" value="1"/>
</dbReference>
<sequence>MPFVAGSKMDWVYPRFHKESLAQTLCRSGLFVICVGMVLTMSMFPMLRSLGVQLRSTLTGSYMPGHHSVLLINCPNEQIAKDIGRAIMERRMAASINFLPRTYTMYYWRGEIQESTEILMLVKTRTSKIERLTDYVKSVHPYETPELLTFPVEGGSLPYMKWMDEAVPDD</sequence>
<evidence type="ECO:0000313" key="5">
    <source>
        <dbReference type="Proteomes" id="UP000265140"/>
    </source>
</evidence>
<feature type="transmembrane region" description="Helical" evidence="3">
    <location>
        <begin position="28"/>
        <end position="47"/>
    </location>
</feature>
<dbReference type="InterPro" id="IPR011322">
    <property type="entry name" value="N-reg_PII-like_a/b"/>
</dbReference>
<evidence type="ECO:0000256" key="3">
    <source>
        <dbReference type="SAM" id="Phobius"/>
    </source>
</evidence>
<dbReference type="GO" id="GO:0010038">
    <property type="term" value="P:response to metal ion"/>
    <property type="evidence" value="ECO:0007669"/>
    <property type="project" value="InterPro"/>
</dbReference>
<evidence type="ECO:0000256" key="1">
    <source>
        <dbReference type="ARBA" id="ARBA00010169"/>
    </source>
</evidence>
<comment type="similarity">
    <text evidence="1">Belongs to the CutA family.</text>
</comment>
<keyword evidence="5" id="KW-1185">Reference proteome</keyword>
<dbReference type="GeneID" id="105015242"/>
<dbReference type="KEGG" id="els:105015242"/>
<proteinExistence type="inferred from homology"/>
<keyword evidence="3" id="KW-0472">Membrane</keyword>
<dbReference type="RefSeq" id="XP_010876547.1">
    <property type="nucleotide sequence ID" value="XM_010878245.4"/>
</dbReference>
<dbReference type="SUPFAM" id="SSF54913">
    <property type="entry name" value="GlnB-like"/>
    <property type="match status" value="1"/>
</dbReference>
<accession>A0A6Q2X615</accession>
<organism evidence="4 5">
    <name type="scientific">Esox lucius</name>
    <name type="common">Northern pike</name>
    <dbReference type="NCBI Taxonomy" id="8010"/>
    <lineage>
        <taxon>Eukaryota</taxon>
        <taxon>Metazoa</taxon>
        <taxon>Chordata</taxon>
        <taxon>Craniata</taxon>
        <taxon>Vertebrata</taxon>
        <taxon>Euteleostomi</taxon>
        <taxon>Actinopterygii</taxon>
        <taxon>Neopterygii</taxon>
        <taxon>Teleostei</taxon>
        <taxon>Protacanthopterygii</taxon>
        <taxon>Esociformes</taxon>
        <taxon>Esocidae</taxon>
        <taxon>Esox</taxon>
    </lineage>
</organism>
<dbReference type="GO" id="GO:0005507">
    <property type="term" value="F:copper ion binding"/>
    <property type="evidence" value="ECO:0007669"/>
    <property type="project" value="TreeGrafter"/>
</dbReference>
<dbReference type="OMA" id="ARGIMDK"/>
<evidence type="ECO:0008006" key="6">
    <source>
        <dbReference type="Google" id="ProtNLM"/>
    </source>
</evidence>
<dbReference type="InterPro" id="IPR004323">
    <property type="entry name" value="Ion_tolerance_CutA"/>
</dbReference>
<dbReference type="InterPro" id="IPR015867">
    <property type="entry name" value="N-reg_PII/ATP_PRibTrfase_C"/>
</dbReference>